<evidence type="ECO:0000259" key="6">
    <source>
        <dbReference type="PROSITE" id="PS50089"/>
    </source>
</evidence>
<keyword evidence="1" id="KW-0479">Metal-binding</keyword>
<dbReference type="InterPro" id="IPR017907">
    <property type="entry name" value="Znf_RING_CS"/>
</dbReference>
<dbReference type="RefSeq" id="XP_030991548.1">
    <property type="nucleotide sequence ID" value="XM_031143949.1"/>
</dbReference>
<dbReference type="OrthoDB" id="6270329at2759"/>
<dbReference type="SMART" id="SM00184">
    <property type="entry name" value="RING"/>
    <property type="match status" value="1"/>
</dbReference>
<dbReference type="GO" id="GO:0061630">
    <property type="term" value="F:ubiquitin protein ligase activity"/>
    <property type="evidence" value="ECO:0007669"/>
    <property type="project" value="InterPro"/>
</dbReference>
<evidence type="ECO:0000256" key="1">
    <source>
        <dbReference type="ARBA" id="ARBA00022723"/>
    </source>
</evidence>
<feature type="region of interest" description="Disordered" evidence="5">
    <location>
        <begin position="325"/>
        <end position="409"/>
    </location>
</feature>
<dbReference type="InterPro" id="IPR013083">
    <property type="entry name" value="Znf_RING/FYVE/PHD"/>
</dbReference>
<dbReference type="AlphaFoldDB" id="A0A507AQX8"/>
<dbReference type="GeneID" id="41976475"/>
<dbReference type="GO" id="GO:0006511">
    <property type="term" value="P:ubiquitin-dependent protein catabolic process"/>
    <property type="evidence" value="ECO:0007669"/>
    <property type="project" value="TreeGrafter"/>
</dbReference>
<sequence>MASLSGPEGSPQARTGDSSLDDKRLSFPSDVKSKIDISSLQNERAKYSVKPNSFLFATDQQPYKPTAFRVVFWSAASQRTPPHVAQPGVMAGELVPVGFGLSEPEAPSQVWPTPSLAFPTAAAAQPLLVPTTRSLWANPFCLDFSFQQQLPSPNLAPLDHCFCLAPENCPHLPPPFPFDSNNTGLLGNRQPIDDQHLCQPGPASNLCREYPQLPTPIDPPPSLFQNPFIECLPPSESSGAISAFSPSDLSPNDRLDLSRMSNSSWDYSGLPLPRQTEPNSDDYLHALVTNDFSSPSLPPLSPRLLRPHSDYRRALQRQAEVGLIGDLPTPTNTTNGINSSGASHNPIHIDLDHTSSSPPPSLSPIANMPSTRAKRTREASIADASETYPAKRRRSSRTPARPTISTKRLPATATSSASIFAETLDDDSDCEAGIEIVDLAGIEEIPQKPVLEPKEDNNVKLGGFQCVICMDDVTALSVTYCGHLFCSECLHSSLNIDPSKKICPICRQKIDPKANTRGVKTGKTYWPLELKLMTTTRKGKRSAAS</sequence>
<name>A0A507AQX8_9PEZI</name>
<accession>A0A507AQX8</accession>
<keyword evidence="8" id="KW-1185">Reference proteome</keyword>
<dbReference type="GO" id="GO:0140082">
    <property type="term" value="F:SUMO-ubiquitin ligase activity"/>
    <property type="evidence" value="ECO:0007669"/>
    <property type="project" value="TreeGrafter"/>
</dbReference>
<gene>
    <name evidence="7" type="ORF">E0L32_009028</name>
</gene>
<dbReference type="PROSITE" id="PS00518">
    <property type="entry name" value="ZF_RING_1"/>
    <property type="match status" value="1"/>
</dbReference>
<dbReference type="GO" id="GO:0008270">
    <property type="term" value="F:zinc ion binding"/>
    <property type="evidence" value="ECO:0007669"/>
    <property type="project" value="UniProtKB-KW"/>
</dbReference>
<dbReference type="GO" id="GO:0033768">
    <property type="term" value="C:SUMO-targeted ubiquitin ligase complex"/>
    <property type="evidence" value="ECO:0007669"/>
    <property type="project" value="TreeGrafter"/>
</dbReference>
<evidence type="ECO:0000256" key="4">
    <source>
        <dbReference type="PROSITE-ProRule" id="PRU00175"/>
    </source>
</evidence>
<evidence type="ECO:0000256" key="2">
    <source>
        <dbReference type="ARBA" id="ARBA00022771"/>
    </source>
</evidence>
<keyword evidence="3" id="KW-0862">Zinc</keyword>
<dbReference type="PANTHER" id="PTHR47094:SF1">
    <property type="entry name" value="RING-TYPE E3 UBIQUITIN TRANSFERASE"/>
    <property type="match status" value="1"/>
</dbReference>
<organism evidence="7 8">
    <name type="scientific">Thyridium curvatum</name>
    <dbReference type="NCBI Taxonomy" id="1093900"/>
    <lineage>
        <taxon>Eukaryota</taxon>
        <taxon>Fungi</taxon>
        <taxon>Dikarya</taxon>
        <taxon>Ascomycota</taxon>
        <taxon>Pezizomycotina</taxon>
        <taxon>Sordariomycetes</taxon>
        <taxon>Sordariomycetidae</taxon>
        <taxon>Thyridiales</taxon>
        <taxon>Thyridiaceae</taxon>
        <taxon>Thyridium</taxon>
    </lineage>
</organism>
<dbReference type="Pfam" id="PF13920">
    <property type="entry name" value="zf-C3HC4_3"/>
    <property type="match status" value="1"/>
</dbReference>
<dbReference type="InterPro" id="IPR049627">
    <property type="entry name" value="SLX8"/>
</dbReference>
<reference evidence="7 8" key="1">
    <citation type="submission" date="2019-06" db="EMBL/GenBank/DDBJ databases">
        <title>Draft genome sequence of the filamentous fungus Phialemoniopsis curvata isolated from diesel fuel.</title>
        <authorList>
            <person name="Varaljay V.A."/>
            <person name="Lyon W.J."/>
            <person name="Crouch A.L."/>
            <person name="Drake C.E."/>
            <person name="Hollomon J.M."/>
            <person name="Nadeau L.J."/>
            <person name="Nunn H.S."/>
            <person name="Stevenson B.S."/>
            <person name="Bojanowski C.L."/>
            <person name="Crookes-Goodson W.J."/>
        </authorList>
    </citation>
    <scope>NUCLEOTIDE SEQUENCE [LARGE SCALE GENOMIC DNA]</scope>
    <source>
        <strain evidence="7 8">D216</strain>
    </source>
</reference>
<dbReference type="PANTHER" id="PTHR47094">
    <property type="entry name" value="ELFLESS, ISOFORM B"/>
    <property type="match status" value="1"/>
</dbReference>
<feature type="region of interest" description="Disordered" evidence="5">
    <location>
        <begin position="1"/>
        <end position="26"/>
    </location>
</feature>
<feature type="compositionally biased region" description="Polar residues" evidence="5">
    <location>
        <begin position="329"/>
        <end position="343"/>
    </location>
</feature>
<evidence type="ECO:0000256" key="5">
    <source>
        <dbReference type="SAM" id="MobiDB-lite"/>
    </source>
</evidence>
<dbReference type="PROSITE" id="PS50089">
    <property type="entry name" value="ZF_RING_2"/>
    <property type="match status" value="1"/>
</dbReference>
<evidence type="ECO:0000313" key="7">
    <source>
        <dbReference type="EMBL" id="TPX09837.1"/>
    </source>
</evidence>
<dbReference type="STRING" id="1093900.A0A507AQX8"/>
<proteinExistence type="predicted"/>
<dbReference type="GO" id="GO:0032183">
    <property type="term" value="F:SUMO binding"/>
    <property type="evidence" value="ECO:0007669"/>
    <property type="project" value="TreeGrafter"/>
</dbReference>
<keyword evidence="2 4" id="KW-0863">Zinc-finger</keyword>
<feature type="compositionally biased region" description="Low complexity" evidence="5">
    <location>
        <begin position="397"/>
        <end position="406"/>
    </location>
</feature>
<protein>
    <recommendedName>
        <fullName evidence="6">RING-type domain-containing protein</fullName>
    </recommendedName>
</protein>
<dbReference type="Gene3D" id="3.30.40.10">
    <property type="entry name" value="Zinc/RING finger domain, C3HC4 (zinc finger)"/>
    <property type="match status" value="1"/>
</dbReference>
<dbReference type="SUPFAM" id="SSF57850">
    <property type="entry name" value="RING/U-box"/>
    <property type="match status" value="1"/>
</dbReference>
<comment type="caution">
    <text evidence="7">The sequence shown here is derived from an EMBL/GenBank/DDBJ whole genome shotgun (WGS) entry which is preliminary data.</text>
</comment>
<dbReference type="EMBL" id="SKBQ01000062">
    <property type="protein sequence ID" value="TPX09837.1"/>
    <property type="molecule type" value="Genomic_DNA"/>
</dbReference>
<evidence type="ECO:0000313" key="8">
    <source>
        <dbReference type="Proteomes" id="UP000319257"/>
    </source>
</evidence>
<evidence type="ECO:0000256" key="3">
    <source>
        <dbReference type="ARBA" id="ARBA00022833"/>
    </source>
</evidence>
<dbReference type="InterPro" id="IPR001841">
    <property type="entry name" value="Znf_RING"/>
</dbReference>
<dbReference type="InParanoid" id="A0A507AQX8"/>
<feature type="domain" description="RING-type" evidence="6">
    <location>
        <begin position="466"/>
        <end position="507"/>
    </location>
</feature>
<dbReference type="Proteomes" id="UP000319257">
    <property type="component" value="Unassembled WGS sequence"/>
</dbReference>